<dbReference type="InterPro" id="IPR000524">
    <property type="entry name" value="Tscrpt_reg_HTH_GntR"/>
</dbReference>
<reference evidence="5 6" key="1">
    <citation type="submission" date="2020-08" db="EMBL/GenBank/DDBJ databases">
        <title>Winogradskyella ouciana sp. nov., isolated from the hadal seawater of the Mariana Trench.</title>
        <authorList>
            <person name="He X."/>
        </authorList>
    </citation>
    <scope>NUCLEOTIDE SEQUENCE [LARGE SCALE GENOMIC DNA]</scope>
    <source>
        <strain evidence="5 6">KCTC 22026</strain>
    </source>
</reference>
<keyword evidence="6" id="KW-1185">Reference proteome</keyword>
<evidence type="ECO:0000313" key="5">
    <source>
        <dbReference type="EMBL" id="MBC3845900.1"/>
    </source>
</evidence>
<dbReference type="RefSeq" id="WP_186844990.1">
    <property type="nucleotide sequence ID" value="NZ_JACOME010000001.1"/>
</dbReference>
<dbReference type="PANTHER" id="PTHR43537:SF5">
    <property type="entry name" value="UXU OPERON TRANSCRIPTIONAL REGULATOR"/>
    <property type="match status" value="1"/>
</dbReference>
<accession>A0ABR6Y0V2</accession>
<dbReference type="PANTHER" id="PTHR43537">
    <property type="entry name" value="TRANSCRIPTIONAL REGULATOR, GNTR FAMILY"/>
    <property type="match status" value="1"/>
</dbReference>
<dbReference type="InterPro" id="IPR011711">
    <property type="entry name" value="GntR_C"/>
</dbReference>
<evidence type="ECO:0000313" key="6">
    <source>
        <dbReference type="Proteomes" id="UP000607435"/>
    </source>
</evidence>
<dbReference type="CDD" id="cd07377">
    <property type="entry name" value="WHTH_GntR"/>
    <property type="match status" value="1"/>
</dbReference>
<dbReference type="InterPro" id="IPR036390">
    <property type="entry name" value="WH_DNA-bd_sf"/>
</dbReference>
<dbReference type="Gene3D" id="1.20.120.530">
    <property type="entry name" value="GntR ligand-binding domain-like"/>
    <property type="match status" value="1"/>
</dbReference>
<organism evidence="5 6">
    <name type="scientific">Winogradskyella echinorum</name>
    <dbReference type="NCBI Taxonomy" id="538189"/>
    <lineage>
        <taxon>Bacteria</taxon>
        <taxon>Pseudomonadati</taxon>
        <taxon>Bacteroidota</taxon>
        <taxon>Flavobacteriia</taxon>
        <taxon>Flavobacteriales</taxon>
        <taxon>Flavobacteriaceae</taxon>
        <taxon>Winogradskyella</taxon>
    </lineage>
</organism>
<protein>
    <submittedName>
        <fullName evidence="5">GntR family transcriptional regulator</fullName>
    </submittedName>
</protein>
<dbReference type="SUPFAM" id="SSF46785">
    <property type="entry name" value="Winged helix' DNA-binding domain"/>
    <property type="match status" value="1"/>
</dbReference>
<dbReference type="Pfam" id="PF00392">
    <property type="entry name" value="GntR"/>
    <property type="match status" value="1"/>
</dbReference>
<dbReference type="Gene3D" id="1.10.10.10">
    <property type="entry name" value="Winged helix-like DNA-binding domain superfamily/Winged helix DNA-binding domain"/>
    <property type="match status" value="1"/>
</dbReference>
<name>A0ABR6Y0V2_9FLAO</name>
<dbReference type="EMBL" id="JACOME010000001">
    <property type="protein sequence ID" value="MBC3845900.1"/>
    <property type="molecule type" value="Genomic_DNA"/>
</dbReference>
<dbReference type="SMART" id="SM00895">
    <property type="entry name" value="FCD"/>
    <property type="match status" value="1"/>
</dbReference>
<dbReference type="SUPFAM" id="SSF48008">
    <property type="entry name" value="GntR ligand-binding domain-like"/>
    <property type="match status" value="1"/>
</dbReference>
<gene>
    <name evidence="5" type="ORF">H6H04_05885</name>
</gene>
<feature type="domain" description="HTH gntR-type" evidence="4">
    <location>
        <begin position="5"/>
        <end position="72"/>
    </location>
</feature>
<evidence type="ECO:0000256" key="2">
    <source>
        <dbReference type="ARBA" id="ARBA00023125"/>
    </source>
</evidence>
<evidence type="ECO:0000259" key="4">
    <source>
        <dbReference type="PROSITE" id="PS50949"/>
    </source>
</evidence>
<evidence type="ECO:0000256" key="1">
    <source>
        <dbReference type="ARBA" id="ARBA00023015"/>
    </source>
</evidence>
<evidence type="ECO:0000256" key="3">
    <source>
        <dbReference type="ARBA" id="ARBA00023163"/>
    </source>
</evidence>
<proteinExistence type="predicted"/>
<dbReference type="Proteomes" id="UP000607435">
    <property type="component" value="Unassembled WGS sequence"/>
</dbReference>
<keyword evidence="3" id="KW-0804">Transcription</keyword>
<sequence>MITIQNLRKDVKTILLNQMAEGKIAPGHRISLPSIAEALEVSATPVREALSQLVETGIVTYIPNRGFFVTELNTNEALELYELITMLESAAVKQSSFTKAQLAELKLINANFAKASHATERLKLDMAFHKCLIKSHTNQYAHKLIEDIRLRIFIYEHVYMTHVPHNNSVEMHNALIDALESNALSKAIKILQENWAISIKHINQNHHEQ</sequence>
<dbReference type="InterPro" id="IPR036388">
    <property type="entry name" value="WH-like_DNA-bd_sf"/>
</dbReference>
<keyword evidence="2" id="KW-0238">DNA-binding</keyword>
<dbReference type="SMART" id="SM00345">
    <property type="entry name" value="HTH_GNTR"/>
    <property type="match status" value="1"/>
</dbReference>
<dbReference type="Pfam" id="PF07729">
    <property type="entry name" value="FCD"/>
    <property type="match status" value="1"/>
</dbReference>
<comment type="caution">
    <text evidence="5">The sequence shown here is derived from an EMBL/GenBank/DDBJ whole genome shotgun (WGS) entry which is preliminary data.</text>
</comment>
<dbReference type="InterPro" id="IPR008920">
    <property type="entry name" value="TF_FadR/GntR_C"/>
</dbReference>
<keyword evidence="1" id="KW-0805">Transcription regulation</keyword>
<dbReference type="PROSITE" id="PS50949">
    <property type="entry name" value="HTH_GNTR"/>
    <property type="match status" value="1"/>
</dbReference>